<dbReference type="EMBL" id="LT859958">
    <property type="protein sequence ID" value="SMX55333.1"/>
    <property type="molecule type" value="Genomic_DNA"/>
</dbReference>
<dbReference type="AlphaFoldDB" id="A0A1Y6K6S1"/>
<organism evidence="1 2">
    <name type="scientific">Candidatus Brevifilum fermentans</name>
    <dbReference type="NCBI Taxonomy" id="1986204"/>
    <lineage>
        <taxon>Bacteria</taxon>
        <taxon>Bacillati</taxon>
        <taxon>Chloroflexota</taxon>
        <taxon>Anaerolineae</taxon>
        <taxon>Anaerolineales</taxon>
        <taxon>Anaerolineaceae</taxon>
        <taxon>Candidatus Brevifilum</taxon>
    </lineage>
</organism>
<evidence type="ECO:0000313" key="1">
    <source>
        <dbReference type="EMBL" id="SMX55333.1"/>
    </source>
</evidence>
<accession>A0A1Y6K6S1</accession>
<proteinExistence type="predicted"/>
<keyword evidence="2" id="KW-1185">Reference proteome</keyword>
<gene>
    <name evidence="1" type="ORF">CFX1CAM_2268</name>
</gene>
<dbReference type="Proteomes" id="UP000195514">
    <property type="component" value="Chromosome I"/>
</dbReference>
<evidence type="ECO:0000313" key="2">
    <source>
        <dbReference type="Proteomes" id="UP000195514"/>
    </source>
</evidence>
<reference evidence="2" key="1">
    <citation type="submission" date="2017-05" db="EMBL/GenBank/DDBJ databases">
        <authorList>
            <person name="Kirkegaard R."/>
            <person name="Mcilroy J S."/>
        </authorList>
    </citation>
    <scope>NUCLEOTIDE SEQUENCE [LARGE SCALE GENOMIC DNA]</scope>
</reference>
<sequence>MRAKSFIARARASALGTNARRSIAFWTRSRVSSLTLELALITRETVEMDTPAAFATS</sequence>
<name>A0A1Y6K6S1_9CHLR</name>
<dbReference type="KEGG" id="abat:CFX1CAM_2268"/>
<protein>
    <submittedName>
        <fullName evidence="1">Uncharacterized protein</fullName>
    </submittedName>
</protein>